<evidence type="ECO:0000259" key="1">
    <source>
        <dbReference type="Pfam" id="PF08818"/>
    </source>
</evidence>
<keyword evidence="3" id="KW-1185">Reference proteome</keyword>
<reference evidence="2 3" key="1">
    <citation type="submission" date="2019-02" db="EMBL/GenBank/DDBJ databases">
        <title>Bacterial novel species Emticicia sp. 17J42-9 isolated from soil.</title>
        <authorList>
            <person name="Jung H.-Y."/>
        </authorList>
    </citation>
    <scope>NUCLEOTIDE SEQUENCE [LARGE SCALE GENOMIC DNA]</scope>
    <source>
        <strain evidence="2 3">17J42-9</strain>
    </source>
</reference>
<accession>A0A4Q5M0D1</accession>
<protein>
    <submittedName>
        <fullName evidence="2">DUF1801 domain-containing protein</fullName>
    </submittedName>
</protein>
<feature type="domain" description="YdhG-like" evidence="1">
    <location>
        <begin position="25"/>
        <end position="129"/>
    </location>
</feature>
<dbReference type="OrthoDB" id="5951444at2"/>
<gene>
    <name evidence="2" type="ORF">EWM59_10200</name>
</gene>
<evidence type="ECO:0000313" key="3">
    <source>
        <dbReference type="Proteomes" id="UP000293162"/>
    </source>
</evidence>
<evidence type="ECO:0000313" key="2">
    <source>
        <dbReference type="EMBL" id="RYU95726.1"/>
    </source>
</evidence>
<dbReference type="Gene3D" id="3.90.1150.200">
    <property type="match status" value="1"/>
</dbReference>
<comment type="caution">
    <text evidence="2">The sequence shown here is derived from an EMBL/GenBank/DDBJ whole genome shotgun (WGS) entry which is preliminary data.</text>
</comment>
<name>A0A4Q5M0D1_9BACT</name>
<organism evidence="2 3">
    <name type="scientific">Emticicia agri</name>
    <dbReference type="NCBI Taxonomy" id="2492393"/>
    <lineage>
        <taxon>Bacteria</taxon>
        <taxon>Pseudomonadati</taxon>
        <taxon>Bacteroidota</taxon>
        <taxon>Cytophagia</taxon>
        <taxon>Cytophagales</taxon>
        <taxon>Leadbetterellaceae</taxon>
        <taxon>Emticicia</taxon>
    </lineage>
</organism>
<dbReference type="SUPFAM" id="SSF159888">
    <property type="entry name" value="YdhG-like"/>
    <property type="match status" value="1"/>
</dbReference>
<dbReference type="AlphaFoldDB" id="A0A4Q5M0D1"/>
<dbReference type="Pfam" id="PF08818">
    <property type="entry name" value="DUF1801"/>
    <property type="match status" value="1"/>
</dbReference>
<sequence>MAKNKTTETTVKVEDFLNQIEDENKRKDGFRLLEIIQEQTGMEGKMWGPSIIGFGSYHYKYASGHEGDAPVVGFSPRKDAISLYLGLDPETREATLQRFGKHKAAKSCIYVKKLTDINLDVLKEMIDETVKTTLSSDFVPVSS</sequence>
<proteinExistence type="predicted"/>
<dbReference type="InterPro" id="IPR014922">
    <property type="entry name" value="YdhG-like"/>
</dbReference>
<dbReference type="EMBL" id="SEWF01000012">
    <property type="protein sequence ID" value="RYU95726.1"/>
    <property type="molecule type" value="Genomic_DNA"/>
</dbReference>
<dbReference type="RefSeq" id="WP_130020865.1">
    <property type="nucleotide sequence ID" value="NZ_SEWF01000012.1"/>
</dbReference>
<dbReference type="Proteomes" id="UP000293162">
    <property type="component" value="Unassembled WGS sequence"/>
</dbReference>